<proteinExistence type="predicted"/>
<organism evidence="2 3">
    <name type="scientific">Streptomyces macrosporus</name>
    <dbReference type="NCBI Taxonomy" id="44032"/>
    <lineage>
        <taxon>Bacteria</taxon>
        <taxon>Bacillati</taxon>
        <taxon>Actinomycetota</taxon>
        <taxon>Actinomycetes</taxon>
        <taxon>Kitasatosporales</taxon>
        <taxon>Streptomycetaceae</taxon>
        <taxon>Streptomyces</taxon>
    </lineage>
</organism>
<dbReference type="Proteomes" id="UP001501638">
    <property type="component" value="Unassembled WGS sequence"/>
</dbReference>
<feature type="region of interest" description="Disordered" evidence="1">
    <location>
        <begin position="29"/>
        <end position="165"/>
    </location>
</feature>
<feature type="compositionally biased region" description="Basic and acidic residues" evidence="1">
    <location>
        <begin position="29"/>
        <end position="47"/>
    </location>
</feature>
<evidence type="ECO:0000313" key="2">
    <source>
        <dbReference type="EMBL" id="GAA2435746.1"/>
    </source>
</evidence>
<protein>
    <submittedName>
        <fullName evidence="2">Uncharacterized protein</fullName>
    </submittedName>
</protein>
<name>A0ABP5WWT1_9ACTN</name>
<dbReference type="EMBL" id="BAAASZ010000017">
    <property type="protein sequence ID" value="GAA2435746.1"/>
    <property type="molecule type" value="Genomic_DNA"/>
</dbReference>
<feature type="compositionally biased region" description="Basic and acidic residues" evidence="1">
    <location>
        <begin position="94"/>
        <end position="105"/>
    </location>
</feature>
<accession>A0ABP5WWT1</accession>
<feature type="compositionally biased region" description="Basic residues" evidence="1">
    <location>
        <begin position="134"/>
        <end position="148"/>
    </location>
</feature>
<evidence type="ECO:0000256" key="1">
    <source>
        <dbReference type="SAM" id="MobiDB-lite"/>
    </source>
</evidence>
<keyword evidence="3" id="KW-1185">Reference proteome</keyword>
<comment type="caution">
    <text evidence="2">The sequence shown here is derived from an EMBL/GenBank/DDBJ whole genome shotgun (WGS) entry which is preliminary data.</text>
</comment>
<evidence type="ECO:0000313" key="3">
    <source>
        <dbReference type="Proteomes" id="UP001501638"/>
    </source>
</evidence>
<reference evidence="3" key="1">
    <citation type="journal article" date="2019" name="Int. J. Syst. Evol. Microbiol.">
        <title>The Global Catalogue of Microorganisms (GCM) 10K type strain sequencing project: providing services to taxonomists for standard genome sequencing and annotation.</title>
        <authorList>
            <consortium name="The Broad Institute Genomics Platform"/>
            <consortium name="The Broad Institute Genome Sequencing Center for Infectious Disease"/>
            <person name="Wu L."/>
            <person name="Ma J."/>
        </authorList>
    </citation>
    <scope>NUCLEOTIDE SEQUENCE [LARGE SCALE GENOMIC DNA]</scope>
    <source>
        <strain evidence="3">JCM 6305</strain>
    </source>
</reference>
<gene>
    <name evidence="2" type="ORF">GCM10010405_18560</name>
</gene>
<sequence length="165" mass="18219">MERDGKGKSDAFAEWNSPVRAYRAVGTHTERRTRVVRCGGKDPRDGLPRVPRYRRTVPEATGAGAGLRRLDGDGRPGAGTTARSVRFSVSGRGFLRDVGADDRAPWRSAPVTGPGRPEGGLPGTGFDPPQGRCTSRRRRARRRRVRTRLRADRADQPSHFFQAML</sequence>